<sequence length="467" mass="51461">MSHAIEVAVTCDSSGQLWNACVWDPRVGTSLMTYRGGGVAEPHSLCLVGKDYLMISDHTKPLLHAWQLNSQQPVLAKGVRLVCPGHVSSLAVSPDGCYCVAAVAEKLHVWHIASGRHLAVAVRHFQTVNCVRFTDDGSHFVSGGEDGLVLVWPLAYLISNDGGEVIAGQSEPRHVFSDHSLPVQDLYVGHGGMRAHIISVSMDRTCKVYDLASGTLLLSLVYDCFLTAVTMGATEMEVFVGGSDSNIYQFGLHSPPRMREYHPTKEEKAKKFSGHSKAVTCLSASVDGVTLLSGSLDAEVMLWHIPSRQCLRVLHHKGPVTNAFFTVAPKCMFSEEMKPTLVLRSFQKSLDPNEETVALNIRATQDNWHTIDEDDVYYYDKSDHISVTSSTAEDSRLMEQIVSLQKVNSDLYGFALEKILQPFCDIQVQDMKSKRQGSTQPAASKCEVKAKKLKKKANKKKSKKLKV</sequence>
<dbReference type="PANTHER" id="PTHR18763:SF0">
    <property type="entry name" value="WD REPEAT-CONTAINING PROTEIN 18"/>
    <property type="match status" value="1"/>
</dbReference>
<dbReference type="SMART" id="SM00320">
    <property type="entry name" value="WD40"/>
    <property type="match status" value="4"/>
</dbReference>
<dbReference type="EMBL" id="BLKM01011744">
    <property type="protein sequence ID" value="GFG34181.1"/>
    <property type="molecule type" value="Genomic_DNA"/>
</dbReference>
<dbReference type="PROSITE" id="PS50082">
    <property type="entry name" value="WD_REPEATS_2"/>
    <property type="match status" value="2"/>
</dbReference>
<dbReference type="GO" id="GO:0006364">
    <property type="term" value="P:rRNA processing"/>
    <property type="evidence" value="ECO:0007669"/>
    <property type="project" value="TreeGrafter"/>
</dbReference>
<dbReference type="SUPFAM" id="SSF50998">
    <property type="entry name" value="Quinoprotein alcohol dehydrogenase-like"/>
    <property type="match status" value="1"/>
</dbReference>
<dbReference type="GO" id="GO:0120330">
    <property type="term" value="C:rixosome complex"/>
    <property type="evidence" value="ECO:0007669"/>
    <property type="project" value="TreeGrafter"/>
</dbReference>
<dbReference type="Proteomes" id="UP000502823">
    <property type="component" value="Unassembled WGS sequence"/>
</dbReference>
<accession>A0A6L2PNK3</accession>
<feature type="repeat" description="WD" evidence="3">
    <location>
        <begin position="121"/>
        <end position="152"/>
    </location>
</feature>
<dbReference type="Pfam" id="PF00400">
    <property type="entry name" value="WD40"/>
    <property type="match status" value="4"/>
</dbReference>
<evidence type="ECO:0000313" key="5">
    <source>
        <dbReference type="EMBL" id="GFG34181.1"/>
    </source>
</evidence>
<keyword evidence="6" id="KW-1185">Reference proteome</keyword>
<evidence type="ECO:0000256" key="1">
    <source>
        <dbReference type="ARBA" id="ARBA00022574"/>
    </source>
</evidence>
<evidence type="ECO:0000256" key="4">
    <source>
        <dbReference type="SAM" id="MobiDB-lite"/>
    </source>
</evidence>
<evidence type="ECO:0000256" key="2">
    <source>
        <dbReference type="ARBA" id="ARBA00022737"/>
    </source>
</evidence>
<dbReference type="AlphaFoldDB" id="A0A6L2PNK3"/>
<dbReference type="InterPro" id="IPR011047">
    <property type="entry name" value="Quinoprotein_ADH-like_sf"/>
</dbReference>
<feature type="repeat" description="WD" evidence="3">
    <location>
        <begin position="272"/>
        <end position="313"/>
    </location>
</feature>
<protein>
    <submittedName>
        <fullName evidence="5">Uncharacterized protein</fullName>
    </submittedName>
</protein>
<dbReference type="FunCoup" id="A0A6L2PNK3">
    <property type="interactions" value="1134"/>
</dbReference>
<evidence type="ECO:0000313" key="6">
    <source>
        <dbReference type="Proteomes" id="UP000502823"/>
    </source>
</evidence>
<dbReference type="InParanoid" id="A0A6L2PNK3"/>
<dbReference type="InterPro" id="IPR045227">
    <property type="entry name" value="WDR18/Ipi3/RID3"/>
</dbReference>
<dbReference type="InterPro" id="IPR015943">
    <property type="entry name" value="WD40/YVTN_repeat-like_dom_sf"/>
</dbReference>
<dbReference type="PROSITE" id="PS50294">
    <property type="entry name" value="WD_REPEATS_REGION"/>
    <property type="match status" value="2"/>
</dbReference>
<dbReference type="OrthoDB" id="756370at2759"/>
<comment type="caution">
    <text evidence="5">The sequence shown here is derived from an EMBL/GenBank/DDBJ whole genome shotgun (WGS) entry which is preliminary data.</text>
</comment>
<reference evidence="6" key="1">
    <citation type="submission" date="2020-01" db="EMBL/GenBank/DDBJ databases">
        <title>Draft genome sequence of the Termite Coptotermes fromosanus.</title>
        <authorList>
            <person name="Itakura S."/>
            <person name="Yosikawa Y."/>
            <person name="Umezawa K."/>
        </authorList>
    </citation>
    <scope>NUCLEOTIDE SEQUENCE [LARGE SCALE GENOMIC DNA]</scope>
</reference>
<dbReference type="Gene3D" id="2.130.10.10">
    <property type="entry name" value="YVTN repeat-like/Quinoprotein amine dehydrogenase"/>
    <property type="match status" value="2"/>
</dbReference>
<dbReference type="InterPro" id="IPR001680">
    <property type="entry name" value="WD40_rpt"/>
</dbReference>
<name>A0A6L2PNK3_COPFO</name>
<organism evidence="5 6">
    <name type="scientific">Coptotermes formosanus</name>
    <name type="common">Formosan subterranean termite</name>
    <dbReference type="NCBI Taxonomy" id="36987"/>
    <lineage>
        <taxon>Eukaryota</taxon>
        <taxon>Metazoa</taxon>
        <taxon>Ecdysozoa</taxon>
        <taxon>Arthropoda</taxon>
        <taxon>Hexapoda</taxon>
        <taxon>Insecta</taxon>
        <taxon>Pterygota</taxon>
        <taxon>Neoptera</taxon>
        <taxon>Polyneoptera</taxon>
        <taxon>Dictyoptera</taxon>
        <taxon>Blattodea</taxon>
        <taxon>Blattoidea</taxon>
        <taxon>Termitoidae</taxon>
        <taxon>Rhinotermitidae</taxon>
        <taxon>Coptotermes</taxon>
    </lineage>
</organism>
<proteinExistence type="predicted"/>
<feature type="region of interest" description="Disordered" evidence="4">
    <location>
        <begin position="434"/>
        <end position="467"/>
    </location>
</feature>
<feature type="compositionally biased region" description="Basic residues" evidence="4">
    <location>
        <begin position="451"/>
        <end position="467"/>
    </location>
</feature>
<gene>
    <name evidence="5" type="ORF">Cfor_08160</name>
</gene>
<evidence type="ECO:0000256" key="3">
    <source>
        <dbReference type="PROSITE-ProRule" id="PRU00221"/>
    </source>
</evidence>
<keyword evidence="1 3" id="KW-0853">WD repeat</keyword>
<dbReference type="GO" id="GO:0006261">
    <property type="term" value="P:DNA-templated DNA replication"/>
    <property type="evidence" value="ECO:0007669"/>
    <property type="project" value="TreeGrafter"/>
</dbReference>
<dbReference type="GO" id="GO:0005656">
    <property type="term" value="C:nuclear pre-replicative complex"/>
    <property type="evidence" value="ECO:0007669"/>
    <property type="project" value="TreeGrafter"/>
</dbReference>
<keyword evidence="2" id="KW-0677">Repeat</keyword>
<dbReference type="PANTHER" id="PTHR18763">
    <property type="entry name" value="WD-REPEAT PROTEIN 18"/>
    <property type="match status" value="1"/>
</dbReference>